<dbReference type="Pfam" id="PF03803">
    <property type="entry name" value="Scramblase"/>
    <property type="match status" value="1"/>
</dbReference>
<dbReference type="Proteomes" id="UP000316726">
    <property type="component" value="Chromosome 12"/>
</dbReference>
<gene>
    <name evidence="3" type="ORF">A3770_12p66470</name>
</gene>
<dbReference type="InterPro" id="IPR005552">
    <property type="entry name" value="Scramblase"/>
</dbReference>
<protein>
    <recommendedName>
        <fullName evidence="2">Phospholipid scramblase</fullName>
    </recommendedName>
</protein>
<sequence length="250" mass="27500">MAQVQVTQQPLVYMQPPVYTQPPGIQVMTADANTVLTHLQGVYVEQVRRIQEVLGFEMANEYAIFQLDPSTGQKVGHEIMHAKERSRDCCTRNCLGPCRSVTADLYIVNNELNPMATYTKTTGITWCACCKARASLTTNGPQQMVHDVESPNACPGCTPLAFSVANHKYSADASCCGMMPCNAYYFGVTDTRNGAPAGSLVKLPQTCGDLLYKTNKFTVTFPPNASMDDKVTMISAVLHSDFNFFEQKKN</sequence>
<keyword evidence="4" id="KW-1185">Reference proteome</keyword>
<dbReference type="PANTHER" id="PTHR23248">
    <property type="entry name" value="PHOSPHOLIPID SCRAMBLASE-RELATED"/>
    <property type="match status" value="1"/>
</dbReference>
<name>A0A5B8MU80_9CHLO</name>
<dbReference type="AlphaFoldDB" id="A0A5B8MU80"/>
<reference evidence="3 4" key="1">
    <citation type="submission" date="2018-07" db="EMBL/GenBank/DDBJ databases">
        <title>The complete nuclear genome of the prasinophyte Chloropicon primus (CCMP1205).</title>
        <authorList>
            <person name="Pombert J.-F."/>
            <person name="Otis C."/>
            <person name="Turmel M."/>
            <person name="Lemieux C."/>
        </authorList>
    </citation>
    <scope>NUCLEOTIDE SEQUENCE [LARGE SCALE GENOMIC DNA]</scope>
    <source>
        <strain evidence="3 4">CCMP1205</strain>
    </source>
</reference>
<evidence type="ECO:0000256" key="1">
    <source>
        <dbReference type="ARBA" id="ARBA00005350"/>
    </source>
</evidence>
<evidence type="ECO:0000313" key="4">
    <source>
        <dbReference type="Proteomes" id="UP000316726"/>
    </source>
</evidence>
<evidence type="ECO:0000256" key="2">
    <source>
        <dbReference type="RuleBase" id="RU363116"/>
    </source>
</evidence>
<dbReference type="GO" id="GO:0017128">
    <property type="term" value="F:phospholipid scramblase activity"/>
    <property type="evidence" value="ECO:0007669"/>
    <property type="project" value="InterPro"/>
</dbReference>
<organism evidence="3 4">
    <name type="scientific">Chloropicon primus</name>
    <dbReference type="NCBI Taxonomy" id="1764295"/>
    <lineage>
        <taxon>Eukaryota</taxon>
        <taxon>Viridiplantae</taxon>
        <taxon>Chlorophyta</taxon>
        <taxon>Chloropicophyceae</taxon>
        <taxon>Chloropicales</taxon>
        <taxon>Chloropicaceae</taxon>
        <taxon>Chloropicon</taxon>
    </lineage>
</organism>
<evidence type="ECO:0000313" key="3">
    <source>
        <dbReference type="EMBL" id="QDZ24129.1"/>
    </source>
</evidence>
<accession>A0A5B8MU80</accession>
<comment type="similarity">
    <text evidence="1 2">Belongs to the phospholipid scramblase family.</text>
</comment>
<dbReference type="GO" id="GO:0005886">
    <property type="term" value="C:plasma membrane"/>
    <property type="evidence" value="ECO:0007669"/>
    <property type="project" value="TreeGrafter"/>
</dbReference>
<dbReference type="OrthoDB" id="444338at2759"/>
<dbReference type="EMBL" id="CP031045">
    <property type="protein sequence ID" value="QDZ24129.1"/>
    <property type="molecule type" value="Genomic_DNA"/>
</dbReference>
<proteinExistence type="inferred from homology"/>
<dbReference type="PANTHER" id="PTHR23248:SF9">
    <property type="entry name" value="PHOSPHOLIPID SCRAMBLASE"/>
    <property type="match status" value="1"/>
</dbReference>